<dbReference type="STRING" id="7244.B4LQM9"/>
<dbReference type="FunFam" id="3.30.70.330:FF:000043">
    <property type="entry name" value="paraspeckle component 1 isoform X1"/>
    <property type="match status" value="1"/>
</dbReference>
<feature type="compositionally biased region" description="Gly residues" evidence="5">
    <location>
        <begin position="118"/>
        <end position="139"/>
    </location>
</feature>
<feature type="region of interest" description="Disordered" evidence="5">
    <location>
        <begin position="1"/>
        <end position="67"/>
    </location>
</feature>
<dbReference type="Proteomes" id="UP000008792">
    <property type="component" value="Unassembled WGS sequence"/>
</dbReference>
<dbReference type="InterPro" id="IPR035979">
    <property type="entry name" value="RBD_domain_sf"/>
</dbReference>
<dbReference type="EMBL" id="CH940649">
    <property type="protein sequence ID" value="EDW64486.2"/>
    <property type="molecule type" value="Genomic_DNA"/>
</dbReference>
<proteinExistence type="predicted"/>
<dbReference type="SMR" id="B4LQM9"/>
<dbReference type="Pfam" id="PF00076">
    <property type="entry name" value="RRM_1"/>
    <property type="match status" value="2"/>
</dbReference>
<feature type="coiled-coil region" evidence="4">
    <location>
        <begin position="395"/>
        <end position="449"/>
    </location>
</feature>
<evidence type="ECO:0000259" key="6">
    <source>
        <dbReference type="PROSITE" id="PS50102"/>
    </source>
</evidence>
<feature type="domain" description="RRM" evidence="6">
    <location>
        <begin position="195"/>
        <end position="268"/>
    </location>
</feature>
<evidence type="ECO:0000313" key="8">
    <source>
        <dbReference type="Proteomes" id="UP000008792"/>
    </source>
</evidence>
<keyword evidence="4" id="KW-0175">Coiled coil</keyword>
<dbReference type="SMART" id="SM00360">
    <property type="entry name" value="RRM"/>
    <property type="match status" value="2"/>
</dbReference>
<evidence type="ECO:0000256" key="4">
    <source>
        <dbReference type="SAM" id="Coils"/>
    </source>
</evidence>
<dbReference type="InterPro" id="IPR012677">
    <property type="entry name" value="Nucleotide-bd_a/b_plait_sf"/>
</dbReference>
<dbReference type="eggNOG" id="KOG0115">
    <property type="taxonomic scope" value="Eukaryota"/>
</dbReference>
<dbReference type="HOGENOM" id="CLU_499931_0_0_1"/>
<dbReference type="InterPro" id="IPR012975">
    <property type="entry name" value="NOPS"/>
</dbReference>
<protein>
    <recommendedName>
        <fullName evidence="6">RRM domain-containing protein</fullName>
    </recommendedName>
</protein>
<dbReference type="KEGG" id="dvi:6628418"/>
<keyword evidence="2 3" id="KW-0694">RNA-binding</keyword>
<evidence type="ECO:0000256" key="5">
    <source>
        <dbReference type="SAM" id="MobiDB-lite"/>
    </source>
</evidence>
<sequence length="573" mass="64565">MESTIILDDLEIVPSTKTKTNESGKRNAEPANIEAGSPAPASKKPRIRSREGNSQRWEKDNDVAMKRSKEQIMDGVNYTDNNQPRAETEFEAPPKSYRARVAGNVGSQGEPRFKYRGSRGGGGNGPTGNGGGFNGNGPSGGGGGCGGRYSIGGNNHSQRSDEYFIAQRLRSLNGPTIDLAPIDVKEEELKFSGRNRLYVGNLTNDLQRDEGLRELFKPFGELDDIFMGPDKKFAFVKVDYHVNAEKAKRALDGAQVNGRHLRVRFAPSATALRVTNLSPYVSNELLHMAFEVFGPIERAVIIVDDRGNHTGEGVVEFVKRSSAHICLRMCHDRCFFLTASLRPCVVEPKEMTEEGLPEKALNKNSQFNNARSIGPRFADPDSFDHEYGTRWKELYALYSAKCSSLKREMKLEEEKLEAQLEFIRYERETQLLRQELRKREADNERLRLEWEMRQKQSLEMSLLEDDALLRRQNGMQNLLMRHEGPVRRRQQDRSLYMPEQPSGFVGGCEFGSRNLSFDSSPFVVFGDTKIADNTESGANNQVPFDTNFEVHPIMNQENVVIGDNNALWGRRTI</sequence>
<keyword evidence="8" id="KW-1185">Reference proteome</keyword>
<evidence type="ECO:0000256" key="2">
    <source>
        <dbReference type="ARBA" id="ARBA00022884"/>
    </source>
</evidence>
<dbReference type="CDD" id="cd12945">
    <property type="entry name" value="NOPS_NONA_like"/>
    <property type="match status" value="1"/>
</dbReference>
<dbReference type="InterPro" id="IPR000504">
    <property type="entry name" value="RRM_dom"/>
</dbReference>
<dbReference type="AlphaFoldDB" id="B4LQM9"/>
<dbReference type="PROSITE" id="PS50102">
    <property type="entry name" value="RRM"/>
    <property type="match status" value="2"/>
</dbReference>
<dbReference type="Gene3D" id="3.30.70.330">
    <property type="match status" value="2"/>
</dbReference>
<dbReference type="Pfam" id="PF08075">
    <property type="entry name" value="NOPS"/>
    <property type="match status" value="1"/>
</dbReference>
<feature type="compositionally biased region" description="Basic and acidic residues" evidence="5">
    <location>
        <begin position="48"/>
        <end position="67"/>
    </location>
</feature>
<evidence type="ECO:0000313" key="7">
    <source>
        <dbReference type="EMBL" id="EDW64486.2"/>
    </source>
</evidence>
<dbReference type="PANTHER" id="PTHR23189">
    <property type="entry name" value="RNA RECOGNITION MOTIF-CONTAINING"/>
    <property type="match status" value="1"/>
</dbReference>
<name>B4LQM9_DROVI</name>
<dbReference type="InParanoid" id="B4LQM9"/>
<dbReference type="Gene3D" id="6.10.250.1170">
    <property type="match status" value="1"/>
</dbReference>
<organism evidence="7 8">
    <name type="scientific">Drosophila virilis</name>
    <name type="common">Fruit fly</name>
    <dbReference type="NCBI Taxonomy" id="7244"/>
    <lineage>
        <taxon>Eukaryota</taxon>
        <taxon>Metazoa</taxon>
        <taxon>Ecdysozoa</taxon>
        <taxon>Arthropoda</taxon>
        <taxon>Hexapoda</taxon>
        <taxon>Insecta</taxon>
        <taxon>Pterygota</taxon>
        <taxon>Neoptera</taxon>
        <taxon>Endopterygota</taxon>
        <taxon>Diptera</taxon>
        <taxon>Brachycera</taxon>
        <taxon>Muscomorpha</taxon>
        <taxon>Ephydroidea</taxon>
        <taxon>Drosophilidae</taxon>
        <taxon>Drosophila</taxon>
    </lineage>
</organism>
<accession>B4LQM9</accession>
<reference evidence="7 8" key="1">
    <citation type="journal article" date="2007" name="Nature">
        <title>Evolution of genes and genomes on the Drosophila phylogeny.</title>
        <authorList>
            <consortium name="Drosophila 12 Genomes Consortium"/>
            <person name="Clark A.G."/>
            <person name="Eisen M.B."/>
            <person name="Smith D.R."/>
            <person name="Bergman C.M."/>
            <person name="Oliver B."/>
            <person name="Markow T.A."/>
            <person name="Kaufman T.C."/>
            <person name="Kellis M."/>
            <person name="Gelbart W."/>
            <person name="Iyer V.N."/>
            <person name="Pollard D.A."/>
            <person name="Sackton T.B."/>
            <person name="Larracuente A.M."/>
            <person name="Singh N.D."/>
            <person name="Abad J.P."/>
            <person name="Abt D.N."/>
            <person name="Adryan B."/>
            <person name="Aguade M."/>
            <person name="Akashi H."/>
            <person name="Anderson W.W."/>
            <person name="Aquadro C.F."/>
            <person name="Ardell D.H."/>
            <person name="Arguello R."/>
            <person name="Artieri C.G."/>
            <person name="Barbash D.A."/>
            <person name="Barker D."/>
            <person name="Barsanti P."/>
            <person name="Batterham P."/>
            <person name="Batzoglou S."/>
            <person name="Begun D."/>
            <person name="Bhutkar A."/>
            <person name="Blanco E."/>
            <person name="Bosak S.A."/>
            <person name="Bradley R.K."/>
            <person name="Brand A.D."/>
            <person name="Brent M.R."/>
            <person name="Brooks A.N."/>
            <person name="Brown R.H."/>
            <person name="Butlin R.K."/>
            <person name="Caggese C."/>
            <person name="Calvi B.R."/>
            <person name="Bernardo de Carvalho A."/>
            <person name="Caspi A."/>
            <person name="Castrezana S."/>
            <person name="Celniker S.E."/>
            <person name="Chang J.L."/>
            <person name="Chapple C."/>
            <person name="Chatterji S."/>
            <person name="Chinwalla A."/>
            <person name="Civetta A."/>
            <person name="Clifton S.W."/>
            <person name="Comeron J.M."/>
            <person name="Costello J.C."/>
            <person name="Coyne J.A."/>
            <person name="Daub J."/>
            <person name="David R.G."/>
            <person name="Delcher A.L."/>
            <person name="Delehaunty K."/>
            <person name="Do C.B."/>
            <person name="Ebling H."/>
            <person name="Edwards K."/>
            <person name="Eickbush T."/>
            <person name="Evans J.D."/>
            <person name="Filipski A."/>
            <person name="Findeiss S."/>
            <person name="Freyhult E."/>
            <person name="Fulton L."/>
            <person name="Fulton R."/>
            <person name="Garcia A.C."/>
            <person name="Gardiner A."/>
            <person name="Garfield D.A."/>
            <person name="Garvin B.E."/>
            <person name="Gibson G."/>
            <person name="Gilbert D."/>
            <person name="Gnerre S."/>
            <person name="Godfrey J."/>
            <person name="Good R."/>
            <person name="Gotea V."/>
            <person name="Gravely B."/>
            <person name="Greenberg A.J."/>
            <person name="Griffiths-Jones S."/>
            <person name="Gross S."/>
            <person name="Guigo R."/>
            <person name="Gustafson E.A."/>
            <person name="Haerty W."/>
            <person name="Hahn M.W."/>
            <person name="Halligan D.L."/>
            <person name="Halpern A.L."/>
            <person name="Halter G.M."/>
            <person name="Han M.V."/>
            <person name="Heger A."/>
            <person name="Hillier L."/>
            <person name="Hinrichs A.S."/>
            <person name="Holmes I."/>
            <person name="Hoskins R.A."/>
            <person name="Hubisz M.J."/>
            <person name="Hultmark D."/>
            <person name="Huntley M.A."/>
            <person name="Jaffe D.B."/>
            <person name="Jagadeeshan S."/>
            <person name="Jeck W.R."/>
            <person name="Johnson J."/>
            <person name="Jones C.D."/>
            <person name="Jordan W.C."/>
            <person name="Karpen G.H."/>
            <person name="Kataoka E."/>
            <person name="Keightley P.D."/>
            <person name="Kheradpour P."/>
            <person name="Kirkness E.F."/>
            <person name="Koerich L.B."/>
            <person name="Kristiansen K."/>
            <person name="Kudrna D."/>
            <person name="Kulathinal R.J."/>
            <person name="Kumar S."/>
            <person name="Kwok R."/>
            <person name="Lander E."/>
            <person name="Langley C.H."/>
            <person name="Lapoint R."/>
            <person name="Lazzaro B.P."/>
            <person name="Lee S.J."/>
            <person name="Levesque L."/>
            <person name="Li R."/>
            <person name="Lin C.F."/>
            <person name="Lin M.F."/>
            <person name="Lindblad-Toh K."/>
            <person name="Llopart A."/>
            <person name="Long M."/>
            <person name="Low L."/>
            <person name="Lozovsky E."/>
            <person name="Lu J."/>
            <person name="Luo M."/>
            <person name="Machado C.A."/>
            <person name="Makalowski W."/>
            <person name="Marzo M."/>
            <person name="Matsuda M."/>
            <person name="Matzkin L."/>
            <person name="McAllister B."/>
            <person name="McBride C.S."/>
            <person name="McKernan B."/>
            <person name="McKernan K."/>
            <person name="Mendez-Lago M."/>
            <person name="Minx P."/>
            <person name="Mollenhauer M.U."/>
            <person name="Montooth K."/>
            <person name="Mount S.M."/>
            <person name="Mu X."/>
            <person name="Myers E."/>
            <person name="Negre B."/>
            <person name="Newfeld S."/>
            <person name="Nielsen R."/>
            <person name="Noor M.A."/>
            <person name="O'Grady P."/>
            <person name="Pachter L."/>
            <person name="Papaceit M."/>
            <person name="Parisi M.J."/>
            <person name="Parisi M."/>
            <person name="Parts L."/>
            <person name="Pedersen J.S."/>
            <person name="Pesole G."/>
            <person name="Phillippy A.M."/>
            <person name="Ponting C.P."/>
            <person name="Pop M."/>
            <person name="Porcelli D."/>
            <person name="Powell J.R."/>
            <person name="Prohaska S."/>
            <person name="Pruitt K."/>
            <person name="Puig M."/>
            <person name="Quesneville H."/>
            <person name="Ram K.R."/>
            <person name="Rand D."/>
            <person name="Rasmussen M.D."/>
            <person name="Reed L.K."/>
            <person name="Reenan R."/>
            <person name="Reily A."/>
            <person name="Remington K.A."/>
            <person name="Rieger T.T."/>
            <person name="Ritchie M.G."/>
            <person name="Robin C."/>
            <person name="Rogers Y.H."/>
            <person name="Rohde C."/>
            <person name="Rozas J."/>
            <person name="Rubenfield M.J."/>
            <person name="Ruiz A."/>
            <person name="Russo S."/>
            <person name="Salzberg S.L."/>
            <person name="Sanchez-Gracia A."/>
            <person name="Saranga D.J."/>
            <person name="Sato H."/>
            <person name="Schaeffer S.W."/>
            <person name="Schatz M.C."/>
            <person name="Schlenke T."/>
            <person name="Schwartz R."/>
            <person name="Segarra C."/>
            <person name="Singh R.S."/>
            <person name="Sirot L."/>
            <person name="Sirota M."/>
            <person name="Sisneros N.B."/>
            <person name="Smith C.D."/>
            <person name="Smith T.F."/>
            <person name="Spieth J."/>
            <person name="Stage D.E."/>
            <person name="Stark A."/>
            <person name="Stephan W."/>
            <person name="Strausberg R.L."/>
            <person name="Strempel S."/>
            <person name="Sturgill D."/>
            <person name="Sutton G."/>
            <person name="Sutton G.G."/>
            <person name="Tao W."/>
            <person name="Teichmann S."/>
            <person name="Tobari Y.N."/>
            <person name="Tomimura Y."/>
            <person name="Tsolas J.M."/>
            <person name="Valente V.L."/>
            <person name="Venter E."/>
            <person name="Venter J.C."/>
            <person name="Vicario S."/>
            <person name="Vieira F.G."/>
            <person name="Vilella A.J."/>
            <person name="Villasante A."/>
            <person name="Walenz B."/>
            <person name="Wang J."/>
            <person name="Wasserman M."/>
            <person name="Watts T."/>
            <person name="Wilson D."/>
            <person name="Wilson R.K."/>
            <person name="Wing R.A."/>
            <person name="Wolfner M.F."/>
            <person name="Wong A."/>
            <person name="Wong G.K."/>
            <person name="Wu C.I."/>
            <person name="Wu G."/>
            <person name="Yamamoto D."/>
            <person name="Yang H.P."/>
            <person name="Yang S.P."/>
            <person name="Yorke J.A."/>
            <person name="Yoshida K."/>
            <person name="Zdobnov E."/>
            <person name="Zhang P."/>
            <person name="Zhang Y."/>
            <person name="Zimin A.V."/>
            <person name="Baldwin J."/>
            <person name="Abdouelleil A."/>
            <person name="Abdulkadir J."/>
            <person name="Abebe A."/>
            <person name="Abera B."/>
            <person name="Abreu J."/>
            <person name="Acer S.C."/>
            <person name="Aftuck L."/>
            <person name="Alexander A."/>
            <person name="An P."/>
            <person name="Anderson E."/>
            <person name="Anderson S."/>
            <person name="Arachi H."/>
            <person name="Azer M."/>
            <person name="Bachantsang P."/>
            <person name="Barry A."/>
            <person name="Bayul T."/>
            <person name="Berlin A."/>
            <person name="Bessette D."/>
            <person name="Bloom T."/>
            <person name="Blye J."/>
            <person name="Boguslavskiy L."/>
            <person name="Bonnet C."/>
            <person name="Boukhgalter B."/>
            <person name="Bourzgui I."/>
            <person name="Brown A."/>
            <person name="Cahill P."/>
            <person name="Channer S."/>
            <person name="Cheshatsang Y."/>
            <person name="Chuda L."/>
            <person name="Citroen M."/>
            <person name="Collymore A."/>
            <person name="Cooke P."/>
            <person name="Costello M."/>
            <person name="D'Aco K."/>
            <person name="Daza R."/>
            <person name="De Haan G."/>
            <person name="DeGray S."/>
            <person name="DeMaso C."/>
            <person name="Dhargay N."/>
            <person name="Dooley K."/>
            <person name="Dooley E."/>
            <person name="Doricent M."/>
            <person name="Dorje P."/>
            <person name="Dorjee K."/>
            <person name="Dupes A."/>
            <person name="Elong R."/>
            <person name="Falk J."/>
            <person name="Farina A."/>
            <person name="Faro S."/>
            <person name="Ferguson D."/>
            <person name="Fisher S."/>
            <person name="Foley C.D."/>
            <person name="Franke A."/>
            <person name="Friedrich D."/>
            <person name="Gadbois L."/>
            <person name="Gearin G."/>
            <person name="Gearin C.R."/>
            <person name="Giannoukos G."/>
            <person name="Goode T."/>
            <person name="Graham J."/>
            <person name="Grandbois E."/>
            <person name="Grewal S."/>
            <person name="Gyaltsen K."/>
            <person name="Hafez N."/>
            <person name="Hagos B."/>
            <person name="Hall J."/>
            <person name="Henson C."/>
            <person name="Hollinger A."/>
            <person name="Honan T."/>
            <person name="Huard M.D."/>
            <person name="Hughes L."/>
            <person name="Hurhula B."/>
            <person name="Husby M.E."/>
            <person name="Kamat A."/>
            <person name="Kanga B."/>
            <person name="Kashin S."/>
            <person name="Khazanovich D."/>
            <person name="Kisner P."/>
            <person name="Lance K."/>
            <person name="Lara M."/>
            <person name="Lee W."/>
            <person name="Lennon N."/>
            <person name="Letendre F."/>
            <person name="LeVine R."/>
            <person name="Lipovsky A."/>
            <person name="Liu X."/>
            <person name="Liu J."/>
            <person name="Liu S."/>
            <person name="Lokyitsang T."/>
            <person name="Lokyitsang Y."/>
            <person name="Lubonja R."/>
            <person name="Lui A."/>
            <person name="MacDonald P."/>
            <person name="Magnisalis V."/>
            <person name="Maru K."/>
            <person name="Matthews C."/>
            <person name="McCusker W."/>
            <person name="McDonough S."/>
            <person name="Mehta T."/>
            <person name="Meldrim J."/>
            <person name="Meneus L."/>
            <person name="Mihai O."/>
            <person name="Mihalev A."/>
            <person name="Mihova T."/>
            <person name="Mittelman R."/>
            <person name="Mlenga V."/>
            <person name="Montmayeur A."/>
            <person name="Mulrain L."/>
            <person name="Navidi A."/>
            <person name="Naylor J."/>
            <person name="Negash T."/>
            <person name="Nguyen T."/>
            <person name="Nguyen N."/>
            <person name="Nicol R."/>
            <person name="Norbu C."/>
            <person name="Norbu N."/>
            <person name="Novod N."/>
            <person name="O'Neill B."/>
            <person name="Osman S."/>
            <person name="Markiewicz E."/>
            <person name="Oyono O.L."/>
            <person name="Patti C."/>
            <person name="Phunkhang P."/>
            <person name="Pierre F."/>
            <person name="Priest M."/>
            <person name="Raghuraman S."/>
            <person name="Rege F."/>
            <person name="Reyes R."/>
            <person name="Rise C."/>
            <person name="Rogov P."/>
            <person name="Ross K."/>
            <person name="Ryan E."/>
            <person name="Settipalli S."/>
            <person name="Shea T."/>
            <person name="Sherpa N."/>
            <person name="Shi L."/>
            <person name="Shih D."/>
            <person name="Sparrow T."/>
            <person name="Spaulding J."/>
            <person name="Stalker J."/>
            <person name="Stange-Thomann N."/>
            <person name="Stavropoulos S."/>
            <person name="Stone C."/>
            <person name="Strader C."/>
            <person name="Tesfaye S."/>
            <person name="Thomson T."/>
            <person name="Thoulutsang Y."/>
            <person name="Thoulutsang D."/>
            <person name="Topham K."/>
            <person name="Topping I."/>
            <person name="Tsamla T."/>
            <person name="Vassiliev H."/>
            <person name="Vo A."/>
            <person name="Wangchuk T."/>
            <person name="Wangdi T."/>
            <person name="Weiand M."/>
            <person name="Wilkinson J."/>
            <person name="Wilson A."/>
            <person name="Yadav S."/>
            <person name="Young G."/>
            <person name="Yu Q."/>
            <person name="Zembek L."/>
            <person name="Zhong D."/>
            <person name="Zimmer A."/>
            <person name="Zwirko Z."/>
            <person name="Jaffe D.B."/>
            <person name="Alvarez P."/>
            <person name="Brockman W."/>
            <person name="Butler J."/>
            <person name="Chin C."/>
            <person name="Gnerre S."/>
            <person name="Grabherr M."/>
            <person name="Kleber M."/>
            <person name="Mauceli E."/>
            <person name="MacCallum I."/>
        </authorList>
    </citation>
    <scope>NUCLEOTIDE SEQUENCE [LARGE SCALE GENOMIC DNA]</scope>
    <source>
        <strain evidence="8">Tucson 15010-1051.87</strain>
    </source>
</reference>
<dbReference type="SUPFAM" id="SSF54928">
    <property type="entry name" value="RNA-binding domain, RBD"/>
    <property type="match status" value="1"/>
</dbReference>
<evidence type="ECO:0000256" key="3">
    <source>
        <dbReference type="PROSITE-ProRule" id="PRU00176"/>
    </source>
</evidence>
<keyword evidence="1" id="KW-0677">Repeat</keyword>
<dbReference type="GO" id="GO:0003723">
    <property type="term" value="F:RNA binding"/>
    <property type="evidence" value="ECO:0007669"/>
    <property type="project" value="UniProtKB-UniRule"/>
</dbReference>
<gene>
    <name evidence="7" type="primary">Dvir\GJ17496</name>
    <name evidence="7" type="ORF">Dvir_GJ17496</name>
</gene>
<feature type="region of interest" description="Disordered" evidence="5">
    <location>
        <begin position="105"/>
        <end position="139"/>
    </location>
</feature>
<feature type="compositionally biased region" description="Basic and acidic residues" evidence="5">
    <location>
        <begin position="19"/>
        <end position="28"/>
    </location>
</feature>
<feature type="domain" description="RRM" evidence="6">
    <location>
        <begin position="270"/>
        <end position="380"/>
    </location>
</feature>
<dbReference type="OrthoDB" id="10067824at2759"/>
<evidence type="ECO:0000256" key="1">
    <source>
        <dbReference type="ARBA" id="ARBA00022737"/>
    </source>
</evidence>